<reference evidence="1 3" key="2">
    <citation type="journal article" date="2018" name="Plant J.">
        <title>The Physcomitrella patens chromosome-scale assembly reveals moss genome structure and evolution.</title>
        <authorList>
            <person name="Lang D."/>
            <person name="Ullrich K.K."/>
            <person name="Murat F."/>
            <person name="Fuchs J."/>
            <person name="Jenkins J."/>
            <person name="Haas F.B."/>
            <person name="Piednoel M."/>
            <person name="Gundlach H."/>
            <person name="Van Bel M."/>
            <person name="Meyberg R."/>
            <person name="Vives C."/>
            <person name="Morata J."/>
            <person name="Symeonidi A."/>
            <person name="Hiss M."/>
            <person name="Muchero W."/>
            <person name="Kamisugi Y."/>
            <person name="Saleh O."/>
            <person name="Blanc G."/>
            <person name="Decker E.L."/>
            <person name="van Gessel N."/>
            <person name="Grimwood J."/>
            <person name="Hayes R.D."/>
            <person name="Graham S.W."/>
            <person name="Gunter L.E."/>
            <person name="McDaniel S.F."/>
            <person name="Hoernstein S.N.W."/>
            <person name="Larsson A."/>
            <person name="Li F.W."/>
            <person name="Perroud P.F."/>
            <person name="Phillips J."/>
            <person name="Ranjan P."/>
            <person name="Rokshar D.S."/>
            <person name="Rothfels C.J."/>
            <person name="Schneider L."/>
            <person name="Shu S."/>
            <person name="Stevenson D.W."/>
            <person name="Thummler F."/>
            <person name="Tillich M."/>
            <person name="Villarreal Aguilar J.C."/>
            <person name="Widiez T."/>
            <person name="Wong G.K."/>
            <person name="Wymore A."/>
            <person name="Zhang Y."/>
            <person name="Zimmer A.D."/>
            <person name="Quatrano R.S."/>
            <person name="Mayer K.F.X."/>
            <person name="Goodstein D."/>
            <person name="Casacuberta J.M."/>
            <person name="Vandepoele K."/>
            <person name="Reski R."/>
            <person name="Cuming A.C."/>
            <person name="Tuskan G.A."/>
            <person name="Maumus F."/>
            <person name="Salse J."/>
            <person name="Schmutz J."/>
            <person name="Rensing S.A."/>
        </authorList>
    </citation>
    <scope>NUCLEOTIDE SEQUENCE [LARGE SCALE GENOMIC DNA]</scope>
    <source>
        <strain evidence="2 3">cv. Gransden 2004</strain>
    </source>
</reference>
<dbReference type="KEGG" id="ppp:112274668"/>
<evidence type="ECO:0000313" key="3">
    <source>
        <dbReference type="Proteomes" id="UP000006727"/>
    </source>
</evidence>
<evidence type="ECO:0000313" key="2">
    <source>
        <dbReference type="EnsemblPlants" id="Pp3c22_19820V3.1"/>
    </source>
</evidence>
<dbReference type="Proteomes" id="UP000006727">
    <property type="component" value="Chromosome 22"/>
</dbReference>
<evidence type="ECO:0000313" key="1">
    <source>
        <dbReference type="EMBL" id="PNR31038.1"/>
    </source>
</evidence>
<protein>
    <submittedName>
        <fullName evidence="1 2">Uncharacterized protein</fullName>
    </submittedName>
</protein>
<reference evidence="2" key="3">
    <citation type="submission" date="2020-12" db="UniProtKB">
        <authorList>
            <consortium name="EnsemblPlants"/>
        </authorList>
    </citation>
    <scope>IDENTIFICATION</scope>
</reference>
<dbReference type="EnsemblPlants" id="Pp3c22_19820V3.2">
    <property type="protein sequence ID" value="Pp3c22_19820V3.2"/>
    <property type="gene ID" value="Pp3c22_19820"/>
</dbReference>
<accession>A0A2K1IP57</accession>
<dbReference type="Gramene" id="Pp3c22_19820V3.1">
    <property type="protein sequence ID" value="Pp3c22_19820V3.1"/>
    <property type="gene ID" value="Pp3c22_19820"/>
</dbReference>
<keyword evidence="3" id="KW-1185">Reference proteome</keyword>
<dbReference type="Gramene" id="Pp3c22_19820V3.2">
    <property type="protein sequence ID" value="Pp3c22_19820V3.2"/>
    <property type="gene ID" value="Pp3c22_19820"/>
</dbReference>
<reference evidence="1 3" key="1">
    <citation type="journal article" date="2008" name="Science">
        <title>The Physcomitrella genome reveals evolutionary insights into the conquest of land by plants.</title>
        <authorList>
            <person name="Rensing S."/>
            <person name="Lang D."/>
            <person name="Zimmer A."/>
            <person name="Terry A."/>
            <person name="Salamov A."/>
            <person name="Shapiro H."/>
            <person name="Nishiyama T."/>
            <person name="Perroud P.-F."/>
            <person name="Lindquist E."/>
            <person name="Kamisugi Y."/>
            <person name="Tanahashi T."/>
            <person name="Sakakibara K."/>
            <person name="Fujita T."/>
            <person name="Oishi K."/>
            <person name="Shin-I T."/>
            <person name="Kuroki Y."/>
            <person name="Toyoda A."/>
            <person name="Suzuki Y."/>
            <person name="Hashimoto A."/>
            <person name="Yamaguchi K."/>
            <person name="Sugano A."/>
            <person name="Kohara Y."/>
            <person name="Fujiyama A."/>
            <person name="Anterola A."/>
            <person name="Aoki S."/>
            <person name="Ashton N."/>
            <person name="Barbazuk W.B."/>
            <person name="Barker E."/>
            <person name="Bennetzen J."/>
            <person name="Bezanilla M."/>
            <person name="Blankenship R."/>
            <person name="Cho S.H."/>
            <person name="Dutcher S."/>
            <person name="Estelle M."/>
            <person name="Fawcett J.A."/>
            <person name="Gundlach H."/>
            <person name="Hanada K."/>
            <person name="Heyl A."/>
            <person name="Hicks K.A."/>
            <person name="Hugh J."/>
            <person name="Lohr M."/>
            <person name="Mayer K."/>
            <person name="Melkozernov A."/>
            <person name="Murata T."/>
            <person name="Nelson D."/>
            <person name="Pils B."/>
            <person name="Prigge M."/>
            <person name="Reiss B."/>
            <person name="Renner T."/>
            <person name="Rombauts S."/>
            <person name="Rushton P."/>
            <person name="Sanderfoot A."/>
            <person name="Schween G."/>
            <person name="Shiu S.-H."/>
            <person name="Stueber K."/>
            <person name="Theodoulou F.L."/>
            <person name="Tu H."/>
            <person name="Van de Peer Y."/>
            <person name="Verrier P.J."/>
            <person name="Waters E."/>
            <person name="Wood A."/>
            <person name="Yang L."/>
            <person name="Cove D."/>
            <person name="Cuming A."/>
            <person name="Hasebe M."/>
            <person name="Lucas S."/>
            <person name="Mishler D.B."/>
            <person name="Reski R."/>
            <person name="Grigoriev I."/>
            <person name="Quatrano R.S."/>
            <person name="Boore J.L."/>
        </authorList>
    </citation>
    <scope>NUCLEOTIDE SEQUENCE [LARGE SCALE GENOMIC DNA]</scope>
    <source>
        <strain evidence="2 3">cv. Gransden 2004</strain>
    </source>
</reference>
<dbReference type="PaxDb" id="3218-PP1S92_87V6.1"/>
<dbReference type="EnsemblPlants" id="Pp3c22_19820V3.1">
    <property type="protein sequence ID" value="Pp3c22_19820V3.1"/>
    <property type="gene ID" value="Pp3c22_19820"/>
</dbReference>
<dbReference type="AlphaFoldDB" id="A0A2K1IP57"/>
<dbReference type="RefSeq" id="XP_024360098.1">
    <property type="nucleotide sequence ID" value="XM_024504330.2"/>
</dbReference>
<name>A0A2K1IP57_PHYPA</name>
<dbReference type="EMBL" id="ABEU02000022">
    <property type="protein sequence ID" value="PNR31038.1"/>
    <property type="molecule type" value="Genomic_DNA"/>
</dbReference>
<dbReference type="GeneID" id="112274668"/>
<gene>
    <name evidence="2" type="primary">LOC112274668</name>
    <name evidence="1" type="ORF">PHYPA_027354</name>
</gene>
<proteinExistence type="predicted"/>
<dbReference type="OrthoDB" id="10373780at2759"/>
<organism evidence="1">
    <name type="scientific">Physcomitrium patens</name>
    <name type="common">Spreading-leaved earth moss</name>
    <name type="synonym">Physcomitrella patens</name>
    <dbReference type="NCBI Taxonomy" id="3218"/>
    <lineage>
        <taxon>Eukaryota</taxon>
        <taxon>Viridiplantae</taxon>
        <taxon>Streptophyta</taxon>
        <taxon>Embryophyta</taxon>
        <taxon>Bryophyta</taxon>
        <taxon>Bryophytina</taxon>
        <taxon>Bryopsida</taxon>
        <taxon>Funariidae</taxon>
        <taxon>Funariales</taxon>
        <taxon>Funariaceae</taxon>
        <taxon>Physcomitrium</taxon>
    </lineage>
</organism>
<sequence>MDRILHRNLSSCGQTVKFVTNPCDKRTQSLTSLPCVRCGLRTEEILPSKRTRFSSSSSWSYFQVFGDVHGCMNASDSRACQTVLEHTLQRAGSSRVLAAWEKIQSWNPIKHNIGSKSRGEAISTESSLVVDDETSGLPDSASRIKAVAGTGQSRDFNFARVISPPSREKTQTRRQLAEAAISQALTPSLRPRRHGEGELGLRMANFLSAFMSSARTNEARFCEERVSKSLQSMVMKSDAAEREVKAIQSWIDDAEDQLHAMPSERDIEWLETLLEKLVCPTQVEKASRSWRLSKDEFVQDQRQQFLQTSADFKYTLANLPTLAEIQKLHEEFEQIDRKLWQCSDAAKEAVTLLRSAIARGEVAWLRNLELDAAYLDALARTVIPLEELFITNSYEFGCHLDDPLQKDS</sequence>